<accession>A0A4C1X577</accession>
<gene>
    <name evidence="1" type="ORF">EVAR_41331_1</name>
</gene>
<proteinExistence type="predicted"/>
<dbReference type="Proteomes" id="UP000299102">
    <property type="component" value="Unassembled WGS sequence"/>
</dbReference>
<sequence>MSKTGSQQRARLSENMPKKNIKVGLGSAAYQIGDSVRLGYLERRPINRSRVCFSNYKVIHKFHVVISEVR</sequence>
<name>A0A4C1X577_EUMVA</name>
<keyword evidence="2" id="KW-1185">Reference proteome</keyword>
<organism evidence="1 2">
    <name type="scientific">Eumeta variegata</name>
    <name type="common">Bagworm moth</name>
    <name type="synonym">Eumeta japonica</name>
    <dbReference type="NCBI Taxonomy" id="151549"/>
    <lineage>
        <taxon>Eukaryota</taxon>
        <taxon>Metazoa</taxon>
        <taxon>Ecdysozoa</taxon>
        <taxon>Arthropoda</taxon>
        <taxon>Hexapoda</taxon>
        <taxon>Insecta</taxon>
        <taxon>Pterygota</taxon>
        <taxon>Neoptera</taxon>
        <taxon>Endopterygota</taxon>
        <taxon>Lepidoptera</taxon>
        <taxon>Glossata</taxon>
        <taxon>Ditrysia</taxon>
        <taxon>Tineoidea</taxon>
        <taxon>Psychidae</taxon>
        <taxon>Oiketicinae</taxon>
        <taxon>Eumeta</taxon>
    </lineage>
</organism>
<comment type="caution">
    <text evidence="1">The sequence shown here is derived from an EMBL/GenBank/DDBJ whole genome shotgun (WGS) entry which is preliminary data.</text>
</comment>
<protein>
    <submittedName>
        <fullName evidence="1">Uncharacterized protein</fullName>
    </submittedName>
</protein>
<dbReference type="EMBL" id="BGZK01000716">
    <property type="protein sequence ID" value="GBP57437.1"/>
    <property type="molecule type" value="Genomic_DNA"/>
</dbReference>
<evidence type="ECO:0000313" key="1">
    <source>
        <dbReference type="EMBL" id="GBP57437.1"/>
    </source>
</evidence>
<reference evidence="1 2" key="1">
    <citation type="journal article" date="2019" name="Commun. Biol.">
        <title>The bagworm genome reveals a unique fibroin gene that provides high tensile strength.</title>
        <authorList>
            <person name="Kono N."/>
            <person name="Nakamura H."/>
            <person name="Ohtoshi R."/>
            <person name="Tomita M."/>
            <person name="Numata K."/>
            <person name="Arakawa K."/>
        </authorList>
    </citation>
    <scope>NUCLEOTIDE SEQUENCE [LARGE SCALE GENOMIC DNA]</scope>
</reference>
<dbReference type="AlphaFoldDB" id="A0A4C1X577"/>
<evidence type="ECO:0000313" key="2">
    <source>
        <dbReference type="Proteomes" id="UP000299102"/>
    </source>
</evidence>